<dbReference type="GO" id="GO:0005506">
    <property type="term" value="F:iron ion binding"/>
    <property type="evidence" value="ECO:0007669"/>
    <property type="project" value="InterPro"/>
</dbReference>
<keyword evidence="3 8" id="KW-0349">Heme</keyword>
<dbReference type="VEuPathDB" id="VectorBase:AALB015528"/>
<dbReference type="STRING" id="7167.A0A182FZU4"/>
<dbReference type="InterPro" id="IPR001128">
    <property type="entry name" value="Cyt_P450"/>
</dbReference>
<dbReference type="GO" id="GO:0016705">
    <property type="term" value="F:oxidoreductase activity, acting on paired donors, with incorporation or reduction of molecular oxygen"/>
    <property type="evidence" value="ECO:0007669"/>
    <property type="project" value="InterPro"/>
</dbReference>
<dbReference type="GO" id="GO:0020037">
    <property type="term" value="F:heme binding"/>
    <property type="evidence" value="ECO:0007669"/>
    <property type="project" value="InterPro"/>
</dbReference>
<keyword evidence="11" id="KW-1185">Reference proteome</keyword>
<protein>
    <submittedName>
        <fullName evidence="10">Uncharacterized protein</fullName>
    </submittedName>
</protein>
<dbReference type="InterPro" id="IPR050479">
    <property type="entry name" value="CYP11_CYP27_families"/>
</dbReference>
<dbReference type="GO" id="GO:0004497">
    <property type="term" value="F:monooxygenase activity"/>
    <property type="evidence" value="ECO:0007669"/>
    <property type="project" value="UniProtKB-KW"/>
</dbReference>
<dbReference type="PROSITE" id="PS00086">
    <property type="entry name" value="CYTOCHROME_P450"/>
    <property type="match status" value="1"/>
</dbReference>
<dbReference type="EnsemblMetazoa" id="AALB015528-RA">
    <property type="protein sequence ID" value="AALB015528-PA"/>
    <property type="gene ID" value="AALB015528"/>
</dbReference>
<evidence type="ECO:0000256" key="2">
    <source>
        <dbReference type="ARBA" id="ARBA00010617"/>
    </source>
</evidence>
<dbReference type="PANTHER" id="PTHR24279:SF120">
    <property type="entry name" value="CYTOCHROME P450"/>
    <property type="match status" value="1"/>
</dbReference>
<dbReference type="Gene3D" id="1.10.630.10">
    <property type="entry name" value="Cytochrome P450"/>
    <property type="match status" value="1"/>
</dbReference>
<keyword evidence="5 9" id="KW-0560">Oxidoreductase</keyword>
<dbReference type="VEuPathDB" id="VectorBase:AALB20_029794"/>
<keyword evidence="6 8" id="KW-0408">Iron</keyword>
<keyword evidence="7 9" id="KW-0503">Monooxygenase</keyword>
<dbReference type="InterPro" id="IPR002401">
    <property type="entry name" value="Cyt_P450_E_grp-I"/>
</dbReference>
<feature type="binding site" description="axial binding residue" evidence="8">
    <location>
        <position position="467"/>
    </location>
    <ligand>
        <name>heme</name>
        <dbReference type="ChEBI" id="CHEBI:30413"/>
    </ligand>
    <ligandPart>
        <name>Fe</name>
        <dbReference type="ChEBI" id="CHEBI:18248"/>
    </ligandPart>
</feature>
<evidence type="ECO:0000313" key="10">
    <source>
        <dbReference type="EnsemblMetazoa" id="AALB015528-PA"/>
    </source>
</evidence>
<sequence>MALRYAIARVGSGSWRSVSICPKRLQSVQAAQSVIDQEWESARPYESIPGPTFLELIKGFRREENKADMPLLALFNQFRKDYGDLVRMKGILGKPDIVFSFNPHDYEKVFRTEGTWPVRRGLDTFTYYRQKVRPDVFGESGGLANEQGEKWQKMRTITNPAMMNPKTVALYVDQVDAIAQEFLAVVDGLRDEKNELPADFDQWLNRWALETMGLLALDTRFGVLRSNQSAEAQTIISLVRDIFELTFCLEIEPSIWKYYKTPTFHRLMKVFDDLTNLIMVKIDEAVARIEKNPKTEGNLSVLEKLLKVNKSAALVMSYDMIMAGIDTTSSSTAGVLYCLAKNPEKQAKLREELRTIMPNKNSPLTTENMRNLPYLRACIKEGLRLYSPVAGNFRATGRDIVLQGYRIPKGTDVSMVTPALQRENRYFQAADQYLPERWLSERPVGIVSAKDTNPFIFLPFGFGARSCVGKRLAMMEIEIVISRVVRNYELRWNYADMKMKSNLINIPSSPLQFELRDVAF</sequence>
<comment type="cofactor">
    <cofactor evidence="1 8">
        <name>heme</name>
        <dbReference type="ChEBI" id="CHEBI:30413"/>
    </cofactor>
</comment>
<comment type="similarity">
    <text evidence="2 9">Belongs to the cytochrome P450 family.</text>
</comment>
<evidence type="ECO:0000256" key="7">
    <source>
        <dbReference type="ARBA" id="ARBA00023033"/>
    </source>
</evidence>
<keyword evidence="4 8" id="KW-0479">Metal-binding</keyword>
<accession>A0A182FZU4</accession>
<dbReference type="PRINTS" id="PR00463">
    <property type="entry name" value="EP450I"/>
</dbReference>
<reference evidence="10 11" key="1">
    <citation type="journal article" date="2017" name="G3 (Bethesda)">
        <title>The Physical Genome Mapping of Anopheles albimanus Corrected Scaffold Misassemblies and Identified Interarm Rearrangements in Genus Anopheles.</title>
        <authorList>
            <person name="Artemov G.N."/>
            <person name="Peery A.N."/>
            <person name="Jiang X."/>
            <person name="Tu Z."/>
            <person name="Stegniy V.N."/>
            <person name="Sharakhova M.V."/>
            <person name="Sharakhov I.V."/>
        </authorList>
    </citation>
    <scope>NUCLEOTIDE SEQUENCE [LARGE SCALE GENOMIC DNA]</scope>
    <source>
        <strain evidence="10 11">ALBI9_A</strain>
    </source>
</reference>
<evidence type="ECO:0000256" key="5">
    <source>
        <dbReference type="ARBA" id="ARBA00023002"/>
    </source>
</evidence>
<dbReference type="PRINTS" id="PR00385">
    <property type="entry name" value="P450"/>
</dbReference>
<evidence type="ECO:0000256" key="8">
    <source>
        <dbReference type="PIRSR" id="PIRSR602401-1"/>
    </source>
</evidence>
<reference evidence="10" key="2">
    <citation type="submission" date="2022-08" db="UniProtKB">
        <authorList>
            <consortium name="EnsemblMetazoa"/>
        </authorList>
    </citation>
    <scope>IDENTIFICATION</scope>
    <source>
        <strain evidence="10">STECLA/ALBI9_A</strain>
    </source>
</reference>
<evidence type="ECO:0000256" key="1">
    <source>
        <dbReference type="ARBA" id="ARBA00001971"/>
    </source>
</evidence>
<evidence type="ECO:0000256" key="3">
    <source>
        <dbReference type="ARBA" id="ARBA00022617"/>
    </source>
</evidence>
<name>A0A182FZU4_ANOAL</name>
<evidence type="ECO:0000256" key="9">
    <source>
        <dbReference type="RuleBase" id="RU000461"/>
    </source>
</evidence>
<dbReference type="PANTHER" id="PTHR24279">
    <property type="entry name" value="CYTOCHROME P450"/>
    <property type="match status" value="1"/>
</dbReference>
<organism evidence="10 11">
    <name type="scientific">Anopheles albimanus</name>
    <name type="common">New world malaria mosquito</name>
    <dbReference type="NCBI Taxonomy" id="7167"/>
    <lineage>
        <taxon>Eukaryota</taxon>
        <taxon>Metazoa</taxon>
        <taxon>Ecdysozoa</taxon>
        <taxon>Arthropoda</taxon>
        <taxon>Hexapoda</taxon>
        <taxon>Insecta</taxon>
        <taxon>Pterygota</taxon>
        <taxon>Neoptera</taxon>
        <taxon>Endopterygota</taxon>
        <taxon>Diptera</taxon>
        <taxon>Nematocera</taxon>
        <taxon>Culicoidea</taxon>
        <taxon>Culicidae</taxon>
        <taxon>Anophelinae</taxon>
        <taxon>Anopheles</taxon>
    </lineage>
</organism>
<dbReference type="SUPFAM" id="SSF48264">
    <property type="entry name" value="Cytochrome P450"/>
    <property type="match status" value="1"/>
</dbReference>
<dbReference type="GeneID" id="118457562"/>
<proteinExistence type="inferred from homology"/>
<evidence type="ECO:0000256" key="6">
    <source>
        <dbReference type="ARBA" id="ARBA00023004"/>
    </source>
</evidence>
<evidence type="ECO:0000313" key="11">
    <source>
        <dbReference type="Proteomes" id="UP000069272"/>
    </source>
</evidence>
<dbReference type="Pfam" id="PF00067">
    <property type="entry name" value="p450"/>
    <property type="match status" value="1"/>
</dbReference>
<dbReference type="CDD" id="cd11054">
    <property type="entry name" value="CYP24A1-like"/>
    <property type="match status" value="1"/>
</dbReference>
<dbReference type="InterPro" id="IPR017972">
    <property type="entry name" value="Cyt_P450_CS"/>
</dbReference>
<dbReference type="KEGG" id="aali:118457562"/>
<evidence type="ECO:0000256" key="4">
    <source>
        <dbReference type="ARBA" id="ARBA00022723"/>
    </source>
</evidence>
<dbReference type="Proteomes" id="UP000069272">
    <property type="component" value="Chromosome 2L"/>
</dbReference>
<dbReference type="InterPro" id="IPR036396">
    <property type="entry name" value="Cyt_P450_sf"/>
</dbReference>
<dbReference type="RefSeq" id="XP_035775128.1">
    <property type="nucleotide sequence ID" value="XM_035919235.1"/>
</dbReference>
<dbReference type="FunFam" id="1.10.630.10:FF:000006">
    <property type="entry name" value="Cytochrome P450 302a1, mitochondrial"/>
    <property type="match status" value="1"/>
</dbReference>
<dbReference type="AlphaFoldDB" id="A0A182FZU4"/>